<dbReference type="AlphaFoldDB" id="A0A1Q9BQU4"/>
<gene>
    <name evidence="1" type="ORF">AK812_SmicGene47906</name>
</gene>
<reference evidence="1 2" key="1">
    <citation type="submission" date="2016-02" db="EMBL/GenBank/DDBJ databases">
        <title>Genome analysis of coral dinoflagellate symbionts highlights evolutionary adaptations to a symbiotic lifestyle.</title>
        <authorList>
            <person name="Aranda M."/>
            <person name="Li Y."/>
            <person name="Liew Y.J."/>
            <person name="Baumgarten S."/>
            <person name="Simakov O."/>
            <person name="Wilson M."/>
            <person name="Piel J."/>
            <person name="Ashoor H."/>
            <person name="Bougouffa S."/>
            <person name="Bajic V.B."/>
            <person name="Ryu T."/>
            <person name="Ravasi T."/>
            <person name="Bayer T."/>
            <person name="Micklem G."/>
            <person name="Kim H."/>
            <person name="Bhak J."/>
            <person name="Lajeunesse T.C."/>
            <person name="Voolstra C.R."/>
        </authorList>
    </citation>
    <scope>NUCLEOTIDE SEQUENCE [LARGE SCALE GENOMIC DNA]</scope>
    <source>
        <strain evidence="1 2">CCMP2467</strain>
    </source>
</reference>
<evidence type="ECO:0000313" key="1">
    <source>
        <dbReference type="EMBL" id="OLP73031.1"/>
    </source>
</evidence>
<dbReference type="EMBL" id="LSRX01006630">
    <property type="protein sequence ID" value="OLP73031.1"/>
    <property type="molecule type" value="Genomic_DNA"/>
</dbReference>
<evidence type="ECO:0000313" key="2">
    <source>
        <dbReference type="Proteomes" id="UP000186817"/>
    </source>
</evidence>
<dbReference type="Proteomes" id="UP000186817">
    <property type="component" value="Unassembled WGS sequence"/>
</dbReference>
<protein>
    <submittedName>
        <fullName evidence="1">Uncharacterized protein</fullName>
    </submittedName>
</protein>
<proteinExistence type="predicted"/>
<keyword evidence="2" id="KW-1185">Reference proteome</keyword>
<name>A0A1Q9BQU4_SYMMI</name>
<dbReference type="OrthoDB" id="407006at2759"/>
<sequence>MATRKIHKKCPHGRQRHVCRDCGGSSLCQHDRQKHNCRECGDCLCPHGKSNYGYFCAKCNGKGLCQHGVSKYQCPECRPARLGSRNREGEIKYKCPHGRERHNCSDCNDVVCDVEGCSKEGHRFAGTASLLRHMRAFHGDNPKALTKTKELEVHQLLGKSGIQFEYQHHLPFRGCGLESETTGAFADFVRGAIILEVDESQHSHQDPSCDVRRDFEMAASVALGSQHKLAIVRYNPDAFKVAGRTIRTPKTERHPKLLQLLHSLLQEEPERPFQRLFLFYDRAAEDSELPAVAEDWDVVARVLDDGVTEPPVIELQGISAGQLATVLTQYTPLETSTQHTADIGTNAAAIAALQGQVAALPAAPDLSPYIGSPGTYDELIRT</sequence>
<comment type="caution">
    <text evidence="1">The sequence shown here is derived from an EMBL/GenBank/DDBJ whole genome shotgun (WGS) entry which is preliminary data.</text>
</comment>
<accession>A0A1Q9BQU4</accession>
<organism evidence="1 2">
    <name type="scientific">Symbiodinium microadriaticum</name>
    <name type="common">Dinoflagellate</name>
    <name type="synonym">Zooxanthella microadriatica</name>
    <dbReference type="NCBI Taxonomy" id="2951"/>
    <lineage>
        <taxon>Eukaryota</taxon>
        <taxon>Sar</taxon>
        <taxon>Alveolata</taxon>
        <taxon>Dinophyceae</taxon>
        <taxon>Suessiales</taxon>
        <taxon>Symbiodiniaceae</taxon>
        <taxon>Symbiodinium</taxon>
    </lineage>
</organism>